<proteinExistence type="predicted"/>
<dbReference type="AlphaFoldDB" id="A0A0D8XT99"/>
<dbReference type="Proteomes" id="UP000053766">
    <property type="component" value="Unassembled WGS sequence"/>
</dbReference>
<evidence type="ECO:0000313" key="1">
    <source>
        <dbReference type="EMBL" id="KJH47730.1"/>
    </source>
</evidence>
<keyword evidence="2" id="KW-1185">Reference proteome</keyword>
<dbReference type="OrthoDB" id="2017974at2759"/>
<accession>A0A0D8XT99</accession>
<evidence type="ECO:0000313" key="2">
    <source>
        <dbReference type="Proteomes" id="UP000053766"/>
    </source>
</evidence>
<gene>
    <name evidence="1" type="ORF">DICVIV_06197</name>
</gene>
<reference evidence="1 2" key="1">
    <citation type="submission" date="2013-11" db="EMBL/GenBank/DDBJ databases">
        <title>Draft genome of the bovine lungworm Dictyocaulus viviparus.</title>
        <authorList>
            <person name="Mitreva M."/>
        </authorList>
    </citation>
    <scope>NUCLEOTIDE SEQUENCE [LARGE SCALE GENOMIC DNA]</scope>
    <source>
        <strain evidence="1 2">HannoverDv2000</strain>
    </source>
</reference>
<sequence length="107" mass="12805">MWKLLTMTLRLKKHAAKSENDITRLRQCAFIFCQCSTEENLLLLVEMTCWFYFYYFPQRRLKFHRQNSNCRELMKNGLYKELCGSSDESKSLMKELHEFISVTTTSA</sequence>
<reference evidence="2" key="2">
    <citation type="journal article" date="2016" name="Sci. Rep.">
        <title>Dictyocaulus viviparus genome, variome and transcriptome elucidate lungworm biology and support future intervention.</title>
        <authorList>
            <person name="McNulty S.N."/>
            <person name="Strube C."/>
            <person name="Rosa B.A."/>
            <person name="Martin J.C."/>
            <person name="Tyagi R."/>
            <person name="Choi Y.J."/>
            <person name="Wang Q."/>
            <person name="Hallsworth Pepin K."/>
            <person name="Zhang X."/>
            <person name="Ozersky P."/>
            <person name="Wilson R.K."/>
            <person name="Sternberg P.W."/>
            <person name="Gasser R.B."/>
            <person name="Mitreva M."/>
        </authorList>
    </citation>
    <scope>NUCLEOTIDE SEQUENCE [LARGE SCALE GENOMIC DNA]</scope>
    <source>
        <strain evidence="2">HannoverDv2000</strain>
    </source>
</reference>
<name>A0A0D8XT99_DICVI</name>
<organism evidence="1 2">
    <name type="scientific">Dictyocaulus viviparus</name>
    <name type="common">Bovine lungworm</name>
    <dbReference type="NCBI Taxonomy" id="29172"/>
    <lineage>
        <taxon>Eukaryota</taxon>
        <taxon>Metazoa</taxon>
        <taxon>Ecdysozoa</taxon>
        <taxon>Nematoda</taxon>
        <taxon>Chromadorea</taxon>
        <taxon>Rhabditida</taxon>
        <taxon>Rhabditina</taxon>
        <taxon>Rhabditomorpha</taxon>
        <taxon>Strongyloidea</taxon>
        <taxon>Metastrongylidae</taxon>
        <taxon>Dictyocaulus</taxon>
    </lineage>
</organism>
<protein>
    <submittedName>
        <fullName evidence="1">Uncharacterized protein</fullName>
    </submittedName>
</protein>
<dbReference type="EMBL" id="KN716295">
    <property type="protein sequence ID" value="KJH47730.1"/>
    <property type="molecule type" value="Genomic_DNA"/>
</dbReference>